<gene>
    <name evidence="9" type="ORF">A6K24_01095</name>
</gene>
<evidence type="ECO:0000256" key="3">
    <source>
        <dbReference type="ARBA" id="ARBA00022475"/>
    </source>
</evidence>
<feature type="transmembrane region" description="Helical" evidence="7">
    <location>
        <begin position="56"/>
        <end position="82"/>
    </location>
</feature>
<keyword evidence="4 7" id="KW-0812">Transmembrane</keyword>
<comment type="subcellular location">
    <subcellularLocation>
        <location evidence="1 7">Cell membrane</location>
        <topology evidence="1 7">Multi-pass membrane protein</topology>
    </subcellularLocation>
</comment>
<dbReference type="RefSeq" id="WP_066325744.1">
    <property type="nucleotide sequence ID" value="NZ_LWSG01000001.1"/>
</dbReference>
<evidence type="ECO:0000256" key="2">
    <source>
        <dbReference type="ARBA" id="ARBA00022448"/>
    </source>
</evidence>
<dbReference type="STRING" id="152268.A6K24_01095"/>
<dbReference type="CDD" id="cd06261">
    <property type="entry name" value="TM_PBP2"/>
    <property type="match status" value="1"/>
</dbReference>
<dbReference type="InterPro" id="IPR050809">
    <property type="entry name" value="UgpAE/MalFG_permease"/>
</dbReference>
<evidence type="ECO:0000256" key="6">
    <source>
        <dbReference type="ARBA" id="ARBA00023136"/>
    </source>
</evidence>
<keyword evidence="6 7" id="KW-0472">Membrane</keyword>
<dbReference type="SUPFAM" id="SSF161098">
    <property type="entry name" value="MetI-like"/>
    <property type="match status" value="1"/>
</dbReference>
<evidence type="ECO:0000313" key="10">
    <source>
        <dbReference type="Proteomes" id="UP000078534"/>
    </source>
</evidence>
<evidence type="ECO:0000313" key="9">
    <source>
        <dbReference type="EMBL" id="OAS89556.1"/>
    </source>
</evidence>
<dbReference type="Proteomes" id="UP000078534">
    <property type="component" value="Unassembled WGS sequence"/>
</dbReference>
<evidence type="ECO:0000256" key="1">
    <source>
        <dbReference type="ARBA" id="ARBA00004651"/>
    </source>
</evidence>
<dbReference type="InterPro" id="IPR000515">
    <property type="entry name" value="MetI-like"/>
</dbReference>
<comment type="caution">
    <text evidence="9">The sequence shown here is derived from an EMBL/GenBank/DDBJ whole genome shotgun (WGS) entry which is preliminary data.</text>
</comment>
<dbReference type="GO" id="GO:0005886">
    <property type="term" value="C:plasma membrane"/>
    <property type="evidence" value="ECO:0007669"/>
    <property type="project" value="UniProtKB-SubCell"/>
</dbReference>
<dbReference type="PANTHER" id="PTHR43227:SF11">
    <property type="entry name" value="BLL4140 PROTEIN"/>
    <property type="match status" value="1"/>
</dbReference>
<keyword evidence="3" id="KW-1003">Cell membrane</keyword>
<sequence>MLLPGMIFLFIFSYIPMFGIIMAFQDYIPAKGLLGSEFVGFDHFTYMFSLPDIGQIFSNTIVIALGKIVLGTLMAIVFSILLNEVRIKLLKKSIQTVVYLPHFLSWVVLASVVLNMFNLDGTVNQILTFFGFEKLNFLGSNKLFQPLIIGTDVWKEFGFNSIVYLAAITAIDPGLHEAAGIDGANWWKRVWHITLPGMLPIILLLAILSLPNILNAGFDQIYNLYSPMVYETGDILDTYVYRIGLIGREYSFGTAVGLFKSLIGLVLILSANNAAKKYTDRKLF</sequence>
<keyword evidence="2 7" id="KW-0813">Transport</keyword>
<name>A0A179T654_9BACI</name>
<evidence type="ECO:0000256" key="7">
    <source>
        <dbReference type="RuleBase" id="RU363032"/>
    </source>
</evidence>
<evidence type="ECO:0000256" key="4">
    <source>
        <dbReference type="ARBA" id="ARBA00022692"/>
    </source>
</evidence>
<accession>A0A179T654</accession>
<evidence type="ECO:0000256" key="5">
    <source>
        <dbReference type="ARBA" id="ARBA00022989"/>
    </source>
</evidence>
<dbReference type="GO" id="GO:0055085">
    <property type="term" value="P:transmembrane transport"/>
    <property type="evidence" value="ECO:0007669"/>
    <property type="project" value="InterPro"/>
</dbReference>
<keyword evidence="5 7" id="KW-1133">Transmembrane helix</keyword>
<dbReference type="Gene3D" id="1.10.3720.10">
    <property type="entry name" value="MetI-like"/>
    <property type="match status" value="1"/>
</dbReference>
<keyword evidence="10" id="KW-1185">Reference proteome</keyword>
<feature type="transmembrane region" description="Helical" evidence="7">
    <location>
        <begin position="250"/>
        <end position="271"/>
    </location>
</feature>
<dbReference type="PANTHER" id="PTHR43227">
    <property type="entry name" value="BLL4140 PROTEIN"/>
    <property type="match status" value="1"/>
</dbReference>
<dbReference type="Pfam" id="PF00528">
    <property type="entry name" value="BPD_transp_1"/>
    <property type="match status" value="1"/>
</dbReference>
<dbReference type="AlphaFoldDB" id="A0A179T654"/>
<feature type="transmembrane region" description="Helical" evidence="7">
    <location>
        <begin position="7"/>
        <end position="28"/>
    </location>
</feature>
<protein>
    <submittedName>
        <fullName evidence="9">Sugar ABC transporter permease</fullName>
    </submittedName>
</protein>
<organism evidence="9 10">
    <name type="scientific">Metabacillus litoralis</name>
    <dbReference type="NCBI Taxonomy" id="152268"/>
    <lineage>
        <taxon>Bacteria</taxon>
        <taxon>Bacillati</taxon>
        <taxon>Bacillota</taxon>
        <taxon>Bacilli</taxon>
        <taxon>Bacillales</taxon>
        <taxon>Bacillaceae</taxon>
        <taxon>Metabacillus</taxon>
    </lineage>
</organism>
<proteinExistence type="inferred from homology"/>
<feature type="transmembrane region" description="Helical" evidence="7">
    <location>
        <begin position="193"/>
        <end position="214"/>
    </location>
</feature>
<comment type="similarity">
    <text evidence="7">Belongs to the binding-protein-dependent transport system permease family.</text>
</comment>
<feature type="domain" description="ABC transmembrane type-1" evidence="8">
    <location>
        <begin position="57"/>
        <end position="271"/>
    </location>
</feature>
<dbReference type="InterPro" id="IPR035906">
    <property type="entry name" value="MetI-like_sf"/>
</dbReference>
<dbReference type="EMBL" id="LWSG01000001">
    <property type="protein sequence ID" value="OAS89556.1"/>
    <property type="molecule type" value="Genomic_DNA"/>
</dbReference>
<dbReference type="PROSITE" id="PS50928">
    <property type="entry name" value="ABC_TM1"/>
    <property type="match status" value="1"/>
</dbReference>
<evidence type="ECO:0000259" key="8">
    <source>
        <dbReference type="PROSITE" id="PS50928"/>
    </source>
</evidence>
<reference evidence="10" key="1">
    <citation type="submission" date="2016-04" db="EMBL/GenBank/DDBJ databases">
        <authorList>
            <person name="Lyu Z."/>
            <person name="Lyu W."/>
        </authorList>
    </citation>
    <scope>NUCLEOTIDE SEQUENCE [LARGE SCALE GENOMIC DNA]</scope>
    <source>
        <strain evidence="10">C44</strain>
    </source>
</reference>